<feature type="transmembrane region" description="Helical" evidence="8">
    <location>
        <begin position="245"/>
        <end position="267"/>
    </location>
</feature>
<comment type="cofactor">
    <cofactor evidence="7">
        <name>Mg(2+)</name>
        <dbReference type="ChEBI" id="CHEBI:18420"/>
    </cofactor>
</comment>
<evidence type="ECO:0000256" key="6">
    <source>
        <dbReference type="ARBA" id="ARBA00023136"/>
    </source>
</evidence>
<dbReference type="RefSeq" id="WP_116885236.1">
    <property type="nucleotide sequence ID" value="NZ_CABMMC010000032.1"/>
</dbReference>
<feature type="transmembrane region" description="Helical" evidence="8">
    <location>
        <begin position="192"/>
        <end position="210"/>
    </location>
</feature>
<keyword evidence="7" id="KW-0460">Magnesium</keyword>
<feature type="transmembrane region" description="Helical" evidence="8">
    <location>
        <begin position="12"/>
        <end position="34"/>
    </location>
</feature>
<keyword evidence="3 9" id="KW-0808">Transferase</keyword>
<comment type="caution">
    <text evidence="9">The sequence shown here is derived from an EMBL/GenBank/DDBJ whole genome shotgun (WGS) entry which is preliminary data.</text>
</comment>
<feature type="transmembrane region" description="Helical" evidence="8">
    <location>
        <begin position="168"/>
        <end position="186"/>
    </location>
</feature>
<reference evidence="9 10" key="1">
    <citation type="submission" date="2018-04" db="EMBL/GenBank/DDBJ databases">
        <title>Genomic Encyclopedia of Type Strains, Phase IV (KMG-IV): sequencing the most valuable type-strain genomes for metagenomic binning, comparative biology and taxonomic classification.</title>
        <authorList>
            <person name="Goeker M."/>
        </authorList>
    </citation>
    <scope>NUCLEOTIDE SEQUENCE [LARGE SCALE GENOMIC DNA]</scope>
    <source>
        <strain evidence="9 10">DSM 14823</strain>
    </source>
</reference>
<dbReference type="OrthoDB" id="9783652at2"/>
<gene>
    <name evidence="9" type="ORF">C8D82_12926</name>
</gene>
<evidence type="ECO:0000256" key="4">
    <source>
        <dbReference type="ARBA" id="ARBA00022692"/>
    </source>
</evidence>
<evidence type="ECO:0000256" key="2">
    <source>
        <dbReference type="ARBA" id="ARBA00022475"/>
    </source>
</evidence>
<comment type="subcellular location">
    <subcellularLocation>
        <location evidence="1">Cell membrane</location>
        <topology evidence="1">Multi-pass membrane protein</topology>
    </subcellularLocation>
</comment>
<dbReference type="GO" id="GO:0071555">
    <property type="term" value="P:cell wall organization"/>
    <property type="evidence" value="ECO:0007669"/>
    <property type="project" value="TreeGrafter"/>
</dbReference>
<feature type="transmembrane region" description="Helical" evidence="8">
    <location>
        <begin position="331"/>
        <end position="349"/>
    </location>
</feature>
<keyword evidence="5 8" id="KW-1133">Transmembrane helix</keyword>
<evidence type="ECO:0000256" key="5">
    <source>
        <dbReference type="ARBA" id="ARBA00022989"/>
    </source>
</evidence>
<feature type="transmembrane region" description="Helical" evidence="8">
    <location>
        <begin position="139"/>
        <end position="161"/>
    </location>
</feature>
<keyword evidence="7" id="KW-0479">Metal-binding</keyword>
<dbReference type="InterPro" id="IPR018480">
    <property type="entry name" value="PNAcMuramoyl-5peptid_Trfase_CS"/>
</dbReference>
<dbReference type="Proteomes" id="UP000245959">
    <property type="component" value="Unassembled WGS sequence"/>
</dbReference>
<dbReference type="InterPro" id="IPR000715">
    <property type="entry name" value="Glycosyl_transferase_4"/>
</dbReference>
<dbReference type="EMBL" id="QEKH01000029">
    <property type="protein sequence ID" value="PVY38004.1"/>
    <property type="molecule type" value="Genomic_DNA"/>
</dbReference>
<keyword evidence="2" id="KW-1003">Cell membrane</keyword>
<dbReference type="PANTHER" id="PTHR22926:SF3">
    <property type="entry name" value="UNDECAPRENYL-PHOSPHATE ALPHA-N-ACETYLGLUCOSAMINYL 1-PHOSPHATE TRANSFERASE"/>
    <property type="match status" value="1"/>
</dbReference>
<feature type="transmembrane region" description="Helical" evidence="8">
    <location>
        <begin position="84"/>
        <end position="101"/>
    </location>
</feature>
<feature type="transmembrane region" description="Helical" evidence="8">
    <location>
        <begin position="370"/>
        <end position="397"/>
    </location>
</feature>
<dbReference type="CDD" id="cd06853">
    <property type="entry name" value="GT_WecA_like"/>
    <property type="match status" value="1"/>
</dbReference>
<dbReference type="PROSITE" id="PS01348">
    <property type="entry name" value="MRAY_2"/>
    <property type="match status" value="1"/>
</dbReference>
<dbReference type="Gene3D" id="3.40.50.720">
    <property type="entry name" value="NAD(P)-binding Rossmann-like Domain"/>
    <property type="match status" value="1"/>
</dbReference>
<evidence type="ECO:0000313" key="10">
    <source>
        <dbReference type="Proteomes" id="UP000245959"/>
    </source>
</evidence>
<feature type="transmembrane region" description="Helical" evidence="8">
    <location>
        <begin position="435"/>
        <end position="456"/>
    </location>
</feature>
<keyword evidence="10" id="KW-1185">Reference proteome</keyword>
<dbReference type="Pfam" id="PF00953">
    <property type="entry name" value="Glycos_transf_4"/>
    <property type="match status" value="1"/>
</dbReference>
<protein>
    <submittedName>
        <fullName evidence="9">UDP-N-acetylmuramyl pentapeptide phosphotransferase/UDP-N-acetylglucosamine-1-phosphate transferase</fullName>
    </submittedName>
</protein>
<dbReference type="PANTHER" id="PTHR22926">
    <property type="entry name" value="PHOSPHO-N-ACETYLMURAMOYL-PENTAPEPTIDE-TRANSFERASE"/>
    <property type="match status" value="1"/>
</dbReference>
<feature type="binding site" evidence="7">
    <location>
        <position position="160"/>
    </location>
    <ligand>
        <name>Mg(2+)</name>
        <dbReference type="ChEBI" id="CHEBI:18420"/>
    </ligand>
</feature>
<feature type="transmembrane region" description="Helical" evidence="8">
    <location>
        <begin position="476"/>
        <end position="494"/>
    </location>
</feature>
<feature type="transmembrane region" description="Helical" evidence="8">
    <location>
        <begin position="110"/>
        <end position="127"/>
    </location>
</feature>
<name>A0A2U1ANL5_9BACT</name>
<keyword evidence="6 8" id="KW-0472">Membrane</keyword>
<evidence type="ECO:0000313" key="9">
    <source>
        <dbReference type="EMBL" id="PVY38004.1"/>
    </source>
</evidence>
<feature type="transmembrane region" description="Helical" evidence="8">
    <location>
        <begin position="403"/>
        <end position="423"/>
    </location>
</feature>
<organism evidence="9 10">
    <name type="scientific">Victivallis vadensis</name>
    <dbReference type="NCBI Taxonomy" id="172901"/>
    <lineage>
        <taxon>Bacteria</taxon>
        <taxon>Pseudomonadati</taxon>
        <taxon>Lentisphaerota</taxon>
        <taxon>Lentisphaeria</taxon>
        <taxon>Victivallales</taxon>
        <taxon>Victivallaceae</taxon>
        <taxon>Victivallis</taxon>
    </lineage>
</organism>
<accession>A0A2U1ANL5</accession>
<dbReference type="GO" id="GO:0005886">
    <property type="term" value="C:plasma membrane"/>
    <property type="evidence" value="ECO:0007669"/>
    <property type="project" value="UniProtKB-SubCell"/>
</dbReference>
<feature type="binding site" evidence="7">
    <location>
        <position position="221"/>
    </location>
    <ligand>
        <name>Mg(2+)</name>
        <dbReference type="ChEBI" id="CHEBI:18420"/>
    </ligand>
</feature>
<dbReference type="AlphaFoldDB" id="A0A2U1ANL5"/>
<keyword evidence="4 8" id="KW-0812">Transmembrane</keyword>
<evidence type="ECO:0000256" key="1">
    <source>
        <dbReference type="ARBA" id="ARBA00004651"/>
    </source>
</evidence>
<dbReference type="GO" id="GO:0009103">
    <property type="term" value="P:lipopolysaccharide biosynthetic process"/>
    <property type="evidence" value="ECO:0007669"/>
    <property type="project" value="TreeGrafter"/>
</dbReference>
<dbReference type="GO" id="GO:0016780">
    <property type="term" value="F:phosphotransferase activity, for other substituted phosphate groups"/>
    <property type="evidence" value="ECO:0007669"/>
    <property type="project" value="InterPro"/>
</dbReference>
<dbReference type="GO" id="GO:0046872">
    <property type="term" value="F:metal ion binding"/>
    <property type="evidence" value="ECO:0007669"/>
    <property type="project" value="UniProtKB-KW"/>
</dbReference>
<sequence length="662" mass="73657">MLSFFEHYAGLFIFPVMALFLSLVFTGICIRLLPKLGYIDKPGGRHIHAKPIPRGGGIAVILAFFITLFFFALDSKLAEGGMKLFARLAVPATVLGILGMLDDRFELKSMVKLLVQILVAGIIWFSGDELRYVVCGIELPWFVSLILCAVWVIGIINAFNLIDGLDGLAAGLAIVSSCCMAIWFLIGGGNPAGAVCMLIMAGACLGFLRYNFHPARIFLGDTGSTFIGLIFAVIGLSTIDRVVTFTSLLLPLLAVGVPLFDVCLAIWRRSTRKLLNPEAGGIMDGDQDHLHHRLLRQTRKQTTVALMMYLLACLFSAVALAFLLLRDSAPAIAYMILLVAVVICVRRLAVVELYDSAELIKRGLSKPHRGVLMTMTHPFIDFLIVTCSALVSCFFMTRTLPTFQLFLFFFVPVAVTLCCSKTYRVYWLRAGLYNYWHLAIMLGMGSVVSILLLYVFKFPYLVNDYGTNHTRFVSGAMLFVLFNIVLVELERFMLNYAENFLFRKLYLQYQPVDRVLKTLVYGGGLNCRLYIGYLFSHAWGERPEELVGMLDDDPALQGFYVYGVKVMGGVQDLEEIYRKTPFDKVIIATDLASREKVDRLSAFCREHKIEITKFCLAESSDPSMFCPIAEHRDFVPGQIVPSTAVSASAAEPACLSTKKPEA</sequence>
<evidence type="ECO:0000256" key="7">
    <source>
        <dbReference type="PIRSR" id="PIRSR600715-1"/>
    </source>
</evidence>
<evidence type="ECO:0000256" key="8">
    <source>
        <dbReference type="SAM" id="Phobius"/>
    </source>
</evidence>
<feature type="transmembrane region" description="Helical" evidence="8">
    <location>
        <begin position="217"/>
        <end position="239"/>
    </location>
</feature>
<feature type="transmembrane region" description="Helical" evidence="8">
    <location>
        <begin position="55"/>
        <end position="72"/>
    </location>
</feature>
<evidence type="ECO:0000256" key="3">
    <source>
        <dbReference type="ARBA" id="ARBA00022679"/>
    </source>
</evidence>
<dbReference type="GO" id="GO:0044038">
    <property type="term" value="P:cell wall macromolecule biosynthetic process"/>
    <property type="evidence" value="ECO:0007669"/>
    <property type="project" value="TreeGrafter"/>
</dbReference>
<proteinExistence type="predicted"/>
<dbReference type="GeneID" id="78296515"/>
<feature type="transmembrane region" description="Helical" evidence="8">
    <location>
        <begin position="303"/>
        <end position="325"/>
    </location>
</feature>